<dbReference type="Gene3D" id="1.10.238.10">
    <property type="entry name" value="EF-hand"/>
    <property type="match status" value="1"/>
</dbReference>
<evidence type="ECO:0000313" key="4">
    <source>
        <dbReference type="Proteomes" id="UP000007754"/>
    </source>
</evidence>
<dbReference type="SUPFAM" id="SSF47473">
    <property type="entry name" value="EF-hand"/>
    <property type="match status" value="1"/>
</dbReference>
<evidence type="ECO:0000313" key="3">
    <source>
        <dbReference type="Ensembl" id="ENSTGUP00000027130.1"/>
    </source>
</evidence>
<name>A0A674GWZ9_TAEGU</name>
<dbReference type="GeneTree" id="ENSGT00960000189338"/>
<dbReference type="InParanoid" id="A0A674GWZ9"/>
<dbReference type="OMA" id="VNIYHQY"/>
<dbReference type="InterPro" id="IPR013787">
    <property type="entry name" value="S100_Ca-bd_sub"/>
</dbReference>
<feature type="compositionally biased region" description="Basic and acidic residues" evidence="1">
    <location>
        <begin position="89"/>
        <end position="116"/>
    </location>
</feature>
<gene>
    <name evidence="3" type="primary">LOC100220151</name>
</gene>
<dbReference type="Ensembl" id="ENSTGUT00000040192.1">
    <property type="protein sequence ID" value="ENSTGUP00000027130.1"/>
    <property type="gene ID" value="ENSTGUG00000023947.1"/>
</dbReference>
<organism evidence="3 4">
    <name type="scientific">Taeniopygia guttata</name>
    <name type="common">Zebra finch</name>
    <name type="synonym">Poephila guttata</name>
    <dbReference type="NCBI Taxonomy" id="59729"/>
    <lineage>
        <taxon>Eukaryota</taxon>
        <taxon>Metazoa</taxon>
        <taxon>Chordata</taxon>
        <taxon>Craniata</taxon>
        <taxon>Vertebrata</taxon>
        <taxon>Euteleostomi</taxon>
        <taxon>Archelosauria</taxon>
        <taxon>Archosauria</taxon>
        <taxon>Dinosauria</taxon>
        <taxon>Saurischia</taxon>
        <taxon>Theropoda</taxon>
        <taxon>Coelurosauria</taxon>
        <taxon>Aves</taxon>
        <taxon>Neognathae</taxon>
        <taxon>Neoaves</taxon>
        <taxon>Telluraves</taxon>
        <taxon>Australaves</taxon>
        <taxon>Passeriformes</taxon>
        <taxon>Passeroidea</taxon>
        <taxon>Estrildidae</taxon>
        <taxon>Estrildinae</taxon>
        <taxon>Taeniopygia</taxon>
    </lineage>
</organism>
<proteinExistence type="predicted"/>
<sequence>MKTDLELALECAVNIYHRYAVQRPVDDYLSKNEFSKLLKETAEPFLTDSYIQQLFTKADANHDGRLKFTEFLTTLSLVAIDAHNRSHKGPGDDHGHGHGHDHSHGHGHDHGHDHGHGHGPGHRH</sequence>
<dbReference type="Pfam" id="PF13499">
    <property type="entry name" value="EF-hand_7"/>
    <property type="match status" value="1"/>
</dbReference>
<reference evidence="3" key="2">
    <citation type="submission" date="2025-08" db="UniProtKB">
        <authorList>
            <consortium name="Ensembl"/>
        </authorList>
    </citation>
    <scope>IDENTIFICATION</scope>
</reference>
<dbReference type="InterPro" id="IPR011992">
    <property type="entry name" value="EF-hand-dom_pair"/>
</dbReference>
<dbReference type="GO" id="GO:0005509">
    <property type="term" value="F:calcium ion binding"/>
    <property type="evidence" value="ECO:0007669"/>
    <property type="project" value="InterPro"/>
</dbReference>
<feature type="domain" description="EF-hand" evidence="2">
    <location>
        <begin position="46"/>
        <end position="81"/>
    </location>
</feature>
<reference evidence="3" key="3">
    <citation type="submission" date="2025-09" db="UniProtKB">
        <authorList>
            <consortium name="Ensembl"/>
        </authorList>
    </citation>
    <scope>IDENTIFICATION</scope>
</reference>
<protein>
    <recommendedName>
        <fullName evidence="2">EF-hand domain-containing protein</fullName>
    </recommendedName>
</protein>
<evidence type="ECO:0000256" key="1">
    <source>
        <dbReference type="SAM" id="MobiDB-lite"/>
    </source>
</evidence>
<feature type="region of interest" description="Disordered" evidence="1">
    <location>
        <begin position="84"/>
        <end position="124"/>
    </location>
</feature>
<dbReference type="SMART" id="SM01394">
    <property type="entry name" value="S_100"/>
    <property type="match status" value="1"/>
</dbReference>
<dbReference type="AlphaFoldDB" id="A0A674GWZ9"/>
<keyword evidence="4" id="KW-1185">Reference proteome</keyword>
<dbReference type="PROSITE" id="PS50222">
    <property type="entry name" value="EF_HAND_2"/>
    <property type="match status" value="1"/>
</dbReference>
<dbReference type="InterPro" id="IPR002048">
    <property type="entry name" value="EF_hand_dom"/>
</dbReference>
<evidence type="ECO:0000259" key="2">
    <source>
        <dbReference type="PROSITE" id="PS50222"/>
    </source>
</evidence>
<accession>A0A674GWZ9</accession>
<reference evidence="3 4" key="1">
    <citation type="journal article" date="2010" name="Nature">
        <title>The genome of a songbird.</title>
        <authorList>
            <person name="Warren W.C."/>
            <person name="Clayton D.F."/>
            <person name="Ellegren H."/>
            <person name="Arnold A.P."/>
            <person name="Hillier L.W."/>
            <person name="Kunstner A."/>
            <person name="Searle S."/>
            <person name="White S."/>
            <person name="Vilella A.J."/>
            <person name="Fairley S."/>
            <person name="Heger A."/>
            <person name="Kong L."/>
            <person name="Ponting C.P."/>
            <person name="Jarvis E.D."/>
            <person name="Mello C.V."/>
            <person name="Minx P."/>
            <person name="Lovell P."/>
            <person name="Velho T.A."/>
            <person name="Ferris M."/>
            <person name="Balakrishnan C.N."/>
            <person name="Sinha S."/>
            <person name="Blatti C."/>
            <person name="London S.E."/>
            <person name="Li Y."/>
            <person name="Lin Y.C."/>
            <person name="George J."/>
            <person name="Sweedler J."/>
            <person name="Southey B."/>
            <person name="Gunaratne P."/>
            <person name="Watson M."/>
            <person name="Nam K."/>
            <person name="Backstrom N."/>
            <person name="Smeds L."/>
            <person name="Nabholz B."/>
            <person name="Itoh Y."/>
            <person name="Whitney O."/>
            <person name="Pfenning A.R."/>
            <person name="Howard J."/>
            <person name="Volker M."/>
            <person name="Skinner B.M."/>
            <person name="Griffin D.K."/>
            <person name="Ye L."/>
            <person name="McLaren W.M."/>
            <person name="Flicek P."/>
            <person name="Quesada V."/>
            <person name="Velasco G."/>
            <person name="Lopez-Otin C."/>
            <person name="Puente X.S."/>
            <person name="Olender T."/>
            <person name="Lancet D."/>
            <person name="Smit A.F."/>
            <person name="Hubley R."/>
            <person name="Konkel M.K."/>
            <person name="Walker J.A."/>
            <person name="Batzer M.A."/>
            <person name="Gu W."/>
            <person name="Pollock D.D."/>
            <person name="Chen L."/>
            <person name="Cheng Z."/>
            <person name="Eichler E.E."/>
            <person name="Stapley J."/>
            <person name="Slate J."/>
            <person name="Ekblom R."/>
            <person name="Birkhead T."/>
            <person name="Burke T."/>
            <person name="Burt D."/>
            <person name="Scharff C."/>
            <person name="Adam I."/>
            <person name="Richard H."/>
            <person name="Sultan M."/>
            <person name="Soldatov A."/>
            <person name="Lehrach H."/>
            <person name="Edwards S.V."/>
            <person name="Yang S.P."/>
            <person name="Li X."/>
            <person name="Graves T."/>
            <person name="Fulton L."/>
            <person name="Nelson J."/>
            <person name="Chinwalla A."/>
            <person name="Hou S."/>
            <person name="Mardis E.R."/>
            <person name="Wilson R.K."/>
        </authorList>
    </citation>
    <scope>NUCLEOTIDE SEQUENCE [LARGE SCALE GENOMIC DNA]</scope>
</reference>
<dbReference type="Proteomes" id="UP000007754">
    <property type="component" value="Chromosome 25"/>
</dbReference>